<feature type="repeat" description="TPR" evidence="1">
    <location>
        <begin position="66"/>
        <end position="99"/>
    </location>
</feature>
<gene>
    <name evidence="3" type="ORF">COV85_00715</name>
</gene>
<dbReference type="AlphaFoldDB" id="A0A2H0KRC0"/>
<dbReference type="InterPro" id="IPR011990">
    <property type="entry name" value="TPR-like_helical_dom_sf"/>
</dbReference>
<reference evidence="3 4" key="1">
    <citation type="submission" date="2017-09" db="EMBL/GenBank/DDBJ databases">
        <title>Depth-based differentiation of microbial function through sediment-hosted aquifers and enrichment of novel symbionts in the deep terrestrial subsurface.</title>
        <authorList>
            <person name="Probst A.J."/>
            <person name="Ladd B."/>
            <person name="Jarett J.K."/>
            <person name="Geller-Mcgrath D.E."/>
            <person name="Sieber C.M."/>
            <person name="Emerson J.B."/>
            <person name="Anantharaman K."/>
            <person name="Thomas B.C."/>
            <person name="Malmstrom R."/>
            <person name="Stieglmeier M."/>
            <person name="Klingl A."/>
            <person name="Woyke T."/>
            <person name="Ryan C.M."/>
            <person name="Banfield J.F."/>
        </authorList>
    </citation>
    <scope>NUCLEOTIDE SEQUENCE [LARGE SCALE GENOMIC DNA]</scope>
    <source>
        <strain evidence="3">CG11_big_fil_rev_8_21_14_0_20_44_10</strain>
    </source>
</reference>
<keyword evidence="1" id="KW-0802">TPR repeat</keyword>
<name>A0A2H0KRC0_9BACT</name>
<dbReference type="InterPro" id="IPR019734">
    <property type="entry name" value="TPR_rpt"/>
</dbReference>
<evidence type="ECO:0000313" key="4">
    <source>
        <dbReference type="Proteomes" id="UP000231550"/>
    </source>
</evidence>
<proteinExistence type="predicted"/>
<feature type="transmembrane region" description="Helical" evidence="2">
    <location>
        <begin position="6"/>
        <end position="26"/>
    </location>
</feature>
<keyword evidence="2" id="KW-1133">Transmembrane helix</keyword>
<dbReference type="SMART" id="SM00028">
    <property type="entry name" value="TPR"/>
    <property type="match status" value="2"/>
</dbReference>
<evidence type="ECO:0000313" key="3">
    <source>
        <dbReference type="EMBL" id="PIQ74692.1"/>
    </source>
</evidence>
<dbReference type="PROSITE" id="PS50005">
    <property type="entry name" value="TPR"/>
    <property type="match status" value="2"/>
</dbReference>
<dbReference type="SUPFAM" id="SSF48452">
    <property type="entry name" value="TPR-like"/>
    <property type="match status" value="1"/>
</dbReference>
<keyword evidence="2" id="KW-0812">Transmembrane</keyword>
<protein>
    <submittedName>
        <fullName evidence="3">Uncharacterized protein</fullName>
    </submittedName>
</protein>
<evidence type="ECO:0000256" key="2">
    <source>
        <dbReference type="SAM" id="Phobius"/>
    </source>
</evidence>
<dbReference type="Proteomes" id="UP000231550">
    <property type="component" value="Unassembled WGS sequence"/>
</dbReference>
<feature type="repeat" description="TPR" evidence="1">
    <location>
        <begin position="100"/>
        <end position="133"/>
    </location>
</feature>
<keyword evidence="2" id="KW-0472">Membrane</keyword>
<sequence length="217" mass="24351">MSKKIFIIAAVVLLLVVLGAGGWYFYTFKYDYWRMQRLAKDVEYGNNFLQQYLNATSRITKNPDDAGAYADLGAARAALKDYAGAEADYSIALKLDGNNISILNGAAGFYVSRQDYQKAEDCYLKMLDVNPAYGPAYQGLVDLYNNYYTAKKGEIEGILKNGLENLPDDQNLLALLASYYLTISGEREKALVVYEKMLSLRPNDLLLKAEIKRLKAE</sequence>
<accession>A0A2H0KRC0</accession>
<dbReference type="Gene3D" id="1.25.40.10">
    <property type="entry name" value="Tetratricopeptide repeat domain"/>
    <property type="match status" value="2"/>
</dbReference>
<evidence type="ECO:0000256" key="1">
    <source>
        <dbReference type="PROSITE-ProRule" id="PRU00339"/>
    </source>
</evidence>
<comment type="caution">
    <text evidence="3">The sequence shown here is derived from an EMBL/GenBank/DDBJ whole genome shotgun (WGS) entry which is preliminary data.</text>
</comment>
<dbReference type="EMBL" id="PCVN01000022">
    <property type="protein sequence ID" value="PIQ74692.1"/>
    <property type="molecule type" value="Genomic_DNA"/>
</dbReference>
<organism evidence="3 4">
    <name type="scientific">Candidatus Portnoybacteria bacterium CG11_big_fil_rev_8_21_14_0_20_44_10</name>
    <dbReference type="NCBI Taxonomy" id="1974818"/>
    <lineage>
        <taxon>Bacteria</taxon>
        <taxon>Candidatus Portnoyibacteriota</taxon>
    </lineage>
</organism>